<dbReference type="EMBL" id="SNZF01000028">
    <property type="protein sequence ID" value="TDR32263.1"/>
    <property type="molecule type" value="Genomic_DNA"/>
</dbReference>
<dbReference type="OrthoDB" id="9799456at2"/>
<comment type="caution">
    <text evidence="3">The sequence shown here is derived from an EMBL/GenBank/DDBJ whole genome shotgun (WGS) entry which is preliminary data.</text>
</comment>
<feature type="compositionally biased region" description="Polar residues" evidence="1">
    <location>
        <begin position="1"/>
        <end position="18"/>
    </location>
</feature>
<dbReference type="Proteomes" id="UP000294958">
    <property type="component" value="Unassembled WGS sequence"/>
</dbReference>
<dbReference type="RefSeq" id="WP_035025628.1">
    <property type="nucleotide sequence ID" value="NZ_KK073883.1"/>
</dbReference>
<dbReference type="Pfam" id="PF06170">
    <property type="entry name" value="DUF983"/>
    <property type="match status" value="1"/>
</dbReference>
<evidence type="ECO:0000313" key="5">
    <source>
        <dbReference type="Proteomes" id="UP000019849"/>
    </source>
</evidence>
<dbReference type="AlphaFoldDB" id="A0A011UTB5"/>
<reference evidence="3 5" key="1">
    <citation type="submission" date="2014-02" db="EMBL/GenBank/DDBJ databases">
        <title>Aquamicrobium defluvii Genome sequencing.</title>
        <authorList>
            <person name="Wang X."/>
        </authorList>
    </citation>
    <scope>NUCLEOTIDE SEQUENCE [LARGE SCALE GENOMIC DNA]</scope>
    <source>
        <strain evidence="3 5">W13Z1</strain>
    </source>
</reference>
<dbReference type="PATRIC" id="fig|69279.3.peg.1796"/>
<keyword evidence="2" id="KW-0472">Membrane</keyword>
<evidence type="ECO:0000256" key="2">
    <source>
        <dbReference type="SAM" id="Phobius"/>
    </source>
</evidence>
<keyword evidence="6" id="KW-1185">Reference proteome</keyword>
<reference evidence="4 6" key="2">
    <citation type="submission" date="2019-03" db="EMBL/GenBank/DDBJ databases">
        <title>Genomic Encyclopedia of Type Strains, Phase IV (KMG-IV): sequencing the most valuable type-strain genomes for metagenomic binning, comparative biology and taxonomic classification.</title>
        <authorList>
            <person name="Goeker M."/>
        </authorList>
    </citation>
    <scope>NUCLEOTIDE SEQUENCE [LARGE SCALE GENOMIC DNA]</scope>
    <source>
        <strain evidence="4 6">DSM 11603</strain>
    </source>
</reference>
<dbReference type="HOGENOM" id="CLU_133751_1_0_5"/>
<keyword evidence="2" id="KW-1133">Transmembrane helix</keyword>
<evidence type="ECO:0000256" key="1">
    <source>
        <dbReference type="SAM" id="MobiDB-lite"/>
    </source>
</evidence>
<feature type="transmembrane region" description="Helical" evidence="2">
    <location>
        <begin position="72"/>
        <end position="90"/>
    </location>
</feature>
<keyword evidence="2" id="KW-0812">Transmembrane</keyword>
<evidence type="ECO:0000313" key="6">
    <source>
        <dbReference type="Proteomes" id="UP000294958"/>
    </source>
</evidence>
<name>A0A011UTB5_9HYPH</name>
<dbReference type="InterPro" id="IPR009325">
    <property type="entry name" value="DUF983"/>
</dbReference>
<proteinExistence type="predicted"/>
<dbReference type="STRING" id="69279.BG36_24340"/>
<evidence type="ECO:0000313" key="3">
    <source>
        <dbReference type="EMBL" id="EXL09113.1"/>
    </source>
</evidence>
<dbReference type="EMBL" id="JENY01000009">
    <property type="protein sequence ID" value="EXL09113.1"/>
    <property type="molecule type" value="Genomic_DNA"/>
</dbReference>
<gene>
    <name evidence="3" type="ORF">BG36_24340</name>
    <name evidence="4" type="ORF">DES43_12827</name>
</gene>
<dbReference type="NCBIfam" id="NF004633">
    <property type="entry name" value="PRK05978.1"/>
    <property type="match status" value="1"/>
</dbReference>
<sequence>MSTGSTEKQVFGGNQQPSRPARPLGEAMRRGLLSRCPNCGEGKLFRAFVKPVDKCSVCGEEISHHRADDLPAYLDIVVVGHIVIAGFMAVEMRYVWPMWLHFAVWAPLTLILALAMLQPIKGAVIGLQWALYMHGFGGEPDHIEAHPEA</sequence>
<organism evidence="3 5">
    <name type="scientific">Aquamicrobium defluvii</name>
    <dbReference type="NCBI Taxonomy" id="69279"/>
    <lineage>
        <taxon>Bacteria</taxon>
        <taxon>Pseudomonadati</taxon>
        <taxon>Pseudomonadota</taxon>
        <taxon>Alphaproteobacteria</taxon>
        <taxon>Hyphomicrobiales</taxon>
        <taxon>Phyllobacteriaceae</taxon>
        <taxon>Aquamicrobium</taxon>
    </lineage>
</organism>
<evidence type="ECO:0000313" key="4">
    <source>
        <dbReference type="EMBL" id="TDR32263.1"/>
    </source>
</evidence>
<accession>A0A011UTB5</accession>
<feature type="region of interest" description="Disordered" evidence="1">
    <location>
        <begin position="1"/>
        <end position="23"/>
    </location>
</feature>
<dbReference type="Proteomes" id="UP000019849">
    <property type="component" value="Unassembled WGS sequence"/>
</dbReference>
<dbReference type="eggNOG" id="COG5349">
    <property type="taxonomic scope" value="Bacteria"/>
</dbReference>
<protein>
    <submittedName>
        <fullName evidence="4">Uncharacterized protein (DUF983 family)</fullName>
    </submittedName>
</protein>
<feature type="transmembrane region" description="Helical" evidence="2">
    <location>
        <begin position="96"/>
        <end position="117"/>
    </location>
</feature>